<dbReference type="EMBL" id="CADCTQ010000100">
    <property type="protein sequence ID" value="CAA9233353.1"/>
    <property type="molecule type" value="Genomic_DNA"/>
</dbReference>
<accession>A0A6J4HTD6</accession>
<gene>
    <name evidence="1" type="ORF">AVDCRST_MAG56-1051</name>
</gene>
<organism evidence="1">
    <name type="scientific">uncultured Cytophagales bacterium</name>
    <dbReference type="NCBI Taxonomy" id="158755"/>
    <lineage>
        <taxon>Bacteria</taxon>
        <taxon>Pseudomonadati</taxon>
        <taxon>Bacteroidota</taxon>
        <taxon>Sphingobacteriia</taxon>
        <taxon>Sphingobacteriales</taxon>
        <taxon>environmental samples</taxon>
    </lineage>
</organism>
<name>A0A6J4HTD6_9SPHI</name>
<evidence type="ECO:0000313" key="1">
    <source>
        <dbReference type="EMBL" id="CAA9233353.1"/>
    </source>
</evidence>
<dbReference type="AlphaFoldDB" id="A0A6J4HTD6"/>
<protein>
    <submittedName>
        <fullName evidence="1">Uncharacterized protein</fullName>
    </submittedName>
</protein>
<proteinExistence type="predicted"/>
<reference evidence="1" key="1">
    <citation type="submission" date="2020-02" db="EMBL/GenBank/DDBJ databases">
        <authorList>
            <person name="Meier V. D."/>
        </authorList>
    </citation>
    <scope>NUCLEOTIDE SEQUENCE</scope>
    <source>
        <strain evidence="1">AVDCRST_MAG56</strain>
    </source>
</reference>
<sequence>MPAAAATSATRKKAVSRKWKRFLPDPTYDLRLTTLDLRL</sequence>